<dbReference type="GO" id="GO:0003824">
    <property type="term" value="F:catalytic activity"/>
    <property type="evidence" value="ECO:0007669"/>
    <property type="project" value="InterPro"/>
</dbReference>
<dbReference type="Pfam" id="PF03476">
    <property type="entry name" value="MOSC_N"/>
    <property type="match status" value="1"/>
</dbReference>
<dbReference type="OrthoDB" id="17255at2759"/>
<feature type="domain" description="MOSC" evidence="1">
    <location>
        <begin position="164"/>
        <end position="321"/>
    </location>
</feature>
<proteinExistence type="predicted"/>
<dbReference type="Pfam" id="PF03473">
    <property type="entry name" value="MOSC"/>
    <property type="match status" value="1"/>
</dbReference>
<evidence type="ECO:0000259" key="1">
    <source>
        <dbReference type="PROSITE" id="PS51340"/>
    </source>
</evidence>
<dbReference type="AlphaFoldDB" id="A0A2J6RB85"/>
<dbReference type="InterPro" id="IPR005302">
    <property type="entry name" value="MoCF_Sase_C"/>
</dbReference>
<sequence length="337" mass="37526">MQISQLWVYPIKSLRGCVVPQAMLTKEGFYHDRRFVLLQQDEANPGKWKHMAVSRISQMVLFHTSISGDILTITYRPPGSTADPETLEIPLEPENLPELKRVDVNMHFSPTTGFDMGEKYSKWFSDRFGFKVILAYWGNNPRLVLGNLPNKPTTQGPKPKNVITNVLSSLPVIGPMLEGDDGVIAFNDCAPYLVVTEPSLADVSKRLPEGVEADVTKFRANILLKTSDSAWAEDFWGELAFGDEGAKILLTGNCGRCKSLNVDYNTGESGTGKDGELLKLLQKDRRVDPGVKYSPIFGRYGFASKGSEGMVLRVGDEVALSKRNEERTRFYWPGIST</sequence>
<dbReference type="GO" id="GO:0030170">
    <property type="term" value="F:pyridoxal phosphate binding"/>
    <property type="evidence" value="ECO:0007669"/>
    <property type="project" value="InterPro"/>
</dbReference>
<accession>A0A2J6RB85</accession>
<dbReference type="PANTHER" id="PTHR14237">
    <property type="entry name" value="MOLYBDOPTERIN COFACTOR SULFURASE MOSC"/>
    <property type="match status" value="1"/>
</dbReference>
<dbReference type="PROSITE" id="PS51340">
    <property type="entry name" value="MOSC"/>
    <property type="match status" value="1"/>
</dbReference>
<organism evidence="2 3">
    <name type="scientific">Hyaloscypha variabilis (strain UAMH 11265 / GT02V1 / F)</name>
    <name type="common">Meliniomyces variabilis</name>
    <dbReference type="NCBI Taxonomy" id="1149755"/>
    <lineage>
        <taxon>Eukaryota</taxon>
        <taxon>Fungi</taxon>
        <taxon>Dikarya</taxon>
        <taxon>Ascomycota</taxon>
        <taxon>Pezizomycotina</taxon>
        <taxon>Leotiomycetes</taxon>
        <taxon>Helotiales</taxon>
        <taxon>Hyaloscyphaceae</taxon>
        <taxon>Hyaloscypha</taxon>
        <taxon>Hyaloscypha variabilis</taxon>
    </lineage>
</organism>
<keyword evidence="3" id="KW-1185">Reference proteome</keyword>
<reference evidence="2 3" key="1">
    <citation type="submission" date="2016-04" db="EMBL/GenBank/DDBJ databases">
        <title>A degradative enzymes factory behind the ericoid mycorrhizal symbiosis.</title>
        <authorList>
            <consortium name="DOE Joint Genome Institute"/>
            <person name="Martino E."/>
            <person name="Morin E."/>
            <person name="Grelet G."/>
            <person name="Kuo A."/>
            <person name="Kohler A."/>
            <person name="Daghino S."/>
            <person name="Barry K."/>
            <person name="Choi C."/>
            <person name="Cichocki N."/>
            <person name="Clum A."/>
            <person name="Copeland A."/>
            <person name="Hainaut M."/>
            <person name="Haridas S."/>
            <person name="Labutti K."/>
            <person name="Lindquist E."/>
            <person name="Lipzen A."/>
            <person name="Khouja H.-R."/>
            <person name="Murat C."/>
            <person name="Ohm R."/>
            <person name="Olson A."/>
            <person name="Spatafora J."/>
            <person name="Veneault-Fourrey C."/>
            <person name="Henrissat B."/>
            <person name="Grigoriev I."/>
            <person name="Martin F."/>
            <person name="Perotto S."/>
        </authorList>
    </citation>
    <scope>NUCLEOTIDE SEQUENCE [LARGE SCALE GENOMIC DNA]</scope>
    <source>
        <strain evidence="2 3">F</strain>
    </source>
</reference>
<dbReference type="GO" id="GO:0030151">
    <property type="term" value="F:molybdenum ion binding"/>
    <property type="evidence" value="ECO:0007669"/>
    <property type="project" value="InterPro"/>
</dbReference>
<dbReference type="SUPFAM" id="SSF141673">
    <property type="entry name" value="MOSC N-terminal domain-like"/>
    <property type="match status" value="1"/>
</dbReference>
<dbReference type="EMBL" id="KZ613951">
    <property type="protein sequence ID" value="PMD35779.1"/>
    <property type="molecule type" value="Genomic_DNA"/>
</dbReference>
<dbReference type="Proteomes" id="UP000235786">
    <property type="component" value="Unassembled WGS sequence"/>
</dbReference>
<name>A0A2J6RB85_HYAVF</name>
<evidence type="ECO:0000313" key="3">
    <source>
        <dbReference type="Proteomes" id="UP000235786"/>
    </source>
</evidence>
<dbReference type="InterPro" id="IPR011037">
    <property type="entry name" value="Pyrv_Knase-like_insert_dom_sf"/>
</dbReference>
<dbReference type="InterPro" id="IPR005303">
    <property type="entry name" value="MOCOS_middle"/>
</dbReference>
<gene>
    <name evidence="2" type="ORF">L207DRAFT_546303</name>
</gene>
<protein>
    <submittedName>
        <fullName evidence="2">MOSC-domain-containing protein</fullName>
    </submittedName>
</protein>
<dbReference type="SUPFAM" id="SSF50800">
    <property type="entry name" value="PK beta-barrel domain-like"/>
    <property type="match status" value="1"/>
</dbReference>
<evidence type="ECO:0000313" key="2">
    <source>
        <dbReference type="EMBL" id="PMD35779.1"/>
    </source>
</evidence>
<dbReference type="PANTHER" id="PTHR14237:SF34">
    <property type="entry name" value="MOSC DOMAIN PROTEIN (AFU_ORTHOLOGUE AFUA_2G07820)"/>
    <property type="match status" value="1"/>
</dbReference>